<dbReference type="EMBL" id="JADOET010000008">
    <property type="protein sequence ID" value="MBF8150427.1"/>
    <property type="molecule type" value="Genomic_DNA"/>
</dbReference>
<name>A0ABS0EIY3_9FLAO</name>
<accession>A0ABS0EIY3</accession>
<keyword evidence="3" id="KW-1185">Reference proteome</keyword>
<keyword evidence="1" id="KW-1277">Toxin-antitoxin system</keyword>
<dbReference type="RefSeq" id="WP_195871685.1">
    <property type="nucleotide sequence ID" value="NZ_JADOET010000008.1"/>
</dbReference>
<dbReference type="Proteomes" id="UP000611215">
    <property type="component" value="Unassembled WGS sequence"/>
</dbReference>
<sequence>MSLFIDWENNIFGAEPARSYLNNLELFLTELAIRPELARDASTFAHNLCYYRYKAHVIFYQFSDDNKIFVIRILGKRMFIQHP</sequence>
<gene>
    <name evidence="2" type="ORF">ITJ86_11005</name>
</gene>
<dbReference type="InterPro" id="IPR007712">
    <property type="entry name" value="RelE/ParE_toxin"/>
</dbReference>
<organism evidence="2 3">
    <name type="scientific">Winogradskyella marina</name>
    <dbReference type="NCBI Taxonomy" id="2785530"/>
    <lineage>
        <taxon>Bacteria</taxon>
        <taxon>Pseudomonadati</taxon>
        <taxon>Bacteroidota</taxon>
        <taxon>Flavobacteriia</taxon>
        <taxon>Flavobacteriales</taxon>
        <taxon>Flavobacteriaceae</taxon>
        <taxon>Winogradskyella</taxon>
    </lineage>
</organism>
<proteinExistence type="predicted"/>
<evidence type="ECO:0000313" key="2">
    <source>
        <dbReference type="EMBL" id="MBF8150427.1"/>
    </source>
</evidence>
<reference evidence="2 3" key="1">
    <citation type="submission" date="2020-11" db="EMBL/GenBank/DDBJ databases">
        <title>Winogradskyella marina sp. nov., isolated from marine sediment.</title>
        <authorList>
            <person name="Bo J."/>
            <person name="Wang S."/>
            <person name="Song X."/>
            <person name="Du Z."/>
        </authorList>
    </citation>
    <scope>NUCLEOTIDE SEQUENCE [LARGE SCALE GENOMIC DNA]</scope>
    <source>
        <strain evidence="2 3">F6397</strain>
    </source>
</reference>
<dbReference type="Pfam" id="PF05016">
    <property type="entry name" value="ParE_toxin"/>
    <property type="match status" value="1"/>
</dbReference>
<comment type="caution">
    <text evidence="2">The sequence shown here is derived from an EMBL/GenBank/DDBJ whole genome shotgun (WGS) entry which is preliminary data.</text>
</comment>
<evidence type="ECO:0000256" key="1">
    <source>
        <dbReference type="ARBA" id="ARBA00022649"/>
    </source>
</evidence>
<dbReference type="InterPro" id="IPR035093">
    <property type="entry name" value="RelE/ParE_toxin_dom_sf"/>
</dbReference>
<dbReference type="Gene3D" id="3.30.2310.20">
    <property type="entry name" value="RelE-like"/>
    <property type="match status" value="1"/>
</dbReference>
<protein>
    <submittedName>
        <fullName evidence="2">Type II toxin-antitoxin system RelE/ParE family toxin</fullName>
    </submittedName>
</protein>
<evidence type="ECO:0000313" key="3">
    <source>
        <dbReference type="Proteomes" id="UP000611215"/>
    </source>
</evidence>